<dbReference type="InterPro" id="IPR050553">
    <property type="entry name" value="Thioredoxin_ResA/DsbE_sf"/>
</dbReference>
<keyword evidence="3" id="KW-1185">Reference proteome</keyword>
<dbReference type="InterPro" id="IPR013740">
    <property type="entry name" value="Redoxin"/>
</dbReference>
<dbReference type="CDD" id="cd02966">
    <property type="entry name" value="TlpA_like_family"/>
    <property type="match status" value="1"/>
</dbReference>
<feature type="domain" description="Thioredoxin" evidence="1">
    <location>
        <begin position="220"/>
        <end position="401"/>
    </location>
</feature>
<dbReference type="PANTHER" id="PTHR42852">
    <property type="entry name" value="THIOL:DISULFIDE INTERCHANGE PROTEIN DSBE"/>
    <property type="match status" value="1"/>
</dbReference>
<dbReference type="PANTHER" id="PTHR42852:SF13">
    <property type="entry name" value="PROTEIN DIPZ"/>
    <property type="match status" value="1"/>
</dbReference>
<dbReference type="OrthoDB" id="616241at2"/>
<sequence>MKHYTFILLLFFMITHFFGKTQELSEGYWKGELKLQENNILSFIFTVDKNQRITIQNAEERILLKESIKENDSLQYYFSSFPNYLIFKINSKKRISGFFVNPDRKINQARLAFNAKYYGDNEPTYLGKNDTLLDAKWEVYFNSNSEDKFPSIGKFKQEKSKLTGTFLTESGDFRFLSGSFKKNKLILFSFDGAHVFLFTATLKNDTLKGEFFSGSHYQTNWIGYKNEAFELENPDSLTYMVKDTFAFNFKTTNDDEYTYPNEALKNKVVIIQILGTWCPNCLDETVFYKELYKEYNHLGLEIIAIAYETPESFDGKVKRINRYIENKEIEYPILVGGNASKKECSEDFHMLNDITSFPTSIFINKEGKVIKIHTGFNGPGTGKIYTDYKKKTKNLIERLLKE</sequence>
<evidence type="ECO:0000313" key="3">
    <source>
        <dbReference type="Proteomes" id="UP000293952"/>
    </source>
</evidence>
<dbReference type="Pfam" id="PF08534">
    <property type="entry name" value="Redoxin"/>
    <property type="match status" value="1"/>
</dbReference>
<name>A0A4Q4KLF6_9FLAO</name>
<proteinExistence type="predicted"/>
<reference evidence="2 3" key="1">
    <citation type="submission" date="2019-02" db="EMBL/GenBank/DDBJ databases">
        <title>Genome sequence of the sea-ice species Brumimicrobium glaciale.</title>
        <authorList>
            <person name="Bowman J.P."/>
        </authorList>
    </citation>
    <scope>NUCLEOTIDE SEQUENCE [LARGE SCALE GENOMIC DNA]</scope>
    <source>
        <strain evidence="2 3">IC156</strain>
    </source>
</reference>
<evidence type="ECO:0000259" key="1">
    <source>
        <dbReference type="PROSITE" id="PS51352"/>
    </source>
</evidence>
<organism evidence="2 3">
    <name type="scientific">Brumimicrobium glaciale</name>
    <dbReference type="NCBI Taxonomy" id="200475"/>
    <lineage>
        <taxon>Bacteria</taxon>
        <taxon>Pseudomonadati</taxon>
        <taxon>Bacteroidota</taxon>
        <taxon>Flavobacteriia</taxon>
        <taxon>Flavobacteriales</taxon>
        <taxon>Crocinitomicaceae</taxon>
        <taxon>Brumimicrobium</taxon>
    </lineage>
</organism>
<gene>
    <name evidence="2" type="ORF">ERX46_09145</name>
</gene>
<dbReference type="InterPro" id="IPR013766">
    <property type="entry name" value="Thioredoxin_domain"/>
</dbReference>
<accession>A0A4Q4KLF6</accession>
<dbReference type="EMBL" id="SETE01000003">
    <property type="protein sequence ID" value="RYM34115.1"/>
    <property type="molecule type" value="Genomic_DNA"/>
</dbReference>
<dbReference type="InterPro" id="IPR036249">
    <property type="entry name" value="Thioredoxin-like_sf"/>
</dbReference>
<dbReference type="GO" id="GO:0016491">
    <property type="term" value="F:oxidoreductase activity"/>
    <property type="evidence" value="ECO:0007669"/>
    <property type="project" value="InterPro"/>
</dbReference>
<dbReference type="RefSeq" id="WP_130093556.1">
    <property type="nucleotide sequence ID" value="NZ_SETE01000003.1"/>
</dbReference>
<protein>
    <submittedName>
        <fullName evidence="2">TlpA family protein disulfide reductase</fullName>
    </submittedName>
</protein>
<evidence type="ECO:0000313" key="2">
    <source>
        <dbReference type="EMBL" id="RYM34115.1"/>
    </source>
</evidence>
<comment type="caution">
    <text evidence="2">The sequence shown here is derived from an EMBL/GenBank/DDBJ whole genome shotgun (WGS) entry which is preliminary data.</text>
</comment>
<dbReference type="SUPFAM" id="SSF52833">
    <property type="entry name" value="Thioredoxin-like"/>
    <property type="match status" value="1"/>
</dbReference>
<dbReference type="AlphaFoldDB" id="A0A4Q4KLF6"/>
<dbReference type="Gene3D" id="3.40.30.10">
    <property type="entry name" value="Glutaredoxin"/>
    <property type="match status" value="1"/>
</dbReference>
<dbReference type="PROSITE" id="PS51352">
    <property type="entry name" value="THIOREDOXIN_2"/>
    <property type="match status" value="1"/>
</dbReference>
<dbReference type="Proteomes" id="UP000293952">
    <property type="component" value="Unassembled WGS sequence"/>
</dbReference>